<dbReference type="AlphaFoldDB" id="A0A1H1J344"/>
<gene>
    <name evidence="2" type="ORF">FIV39_00265</name>
    <name evidence="1" type="ORF">SAMN04490186_6685</name>
</gene>
<keyword evidence="3" id="KW-1185">Reference proteome</keyword>
<reference evidence="2 4" key="2">
    <citation type="submission" date="2019-06" db="EMBL/GenBank/DDBJ databases">
        <title>Pseudomonas bimorpha sp. nov. isolated from bovine raw milk and skim milk concentrate.</title>
        <authorList>
            <person name="Hofmann K."/>
            <person name="Huptas C."/>
            <person name="Doll E."/>
            <person name="Scherer S."/>
            <person name="Wenning M."/>
        </authorList>
    </citation>
    <scope>NUCLEOTIDE SEQUENCE [LARGE SCALE GENOMIC DNA]</scope>
    <source>
        <strain evidence="2 4">DSM 17515</strain>
    </source>
</reference>
<evidence type="ECO:0000313" key="3">
    <source>
        <dbReference type="Proteomes" id="UP000198740"/>
    </source>
</evidence>
<dbReference type="Proteomes" id="UP000198740">
    <property type="component" value="Unassembled WGS sequence"/>
</dbReference>
<sequence>MTFDPRLQARLYSQLDRTVKHFEQNRVDSQNHEEAMSALFEEKLKLSSGMTATSTLTHFLNERVKVVIDGIQ</sequence>
<dbReference type="OrthoDB" id="9966243at2"/>
<dbReference type="Proteomes" id="UP000317267">
    <property type="component" value="Unassembled WGS sequence"/>
</dbReference>
<evidence type="ECO:0000313" key="4">
    <source>
        <dbReference type="Proteomes" id="UP000317267"/>
    </source>
</evidence>
<evidence type="ECO:0000313" key="1">
    <source>
        <dbReference type="EMBL" id="SDR44016.1"/>
    </source>
</evidence>
<dbReference type="EMBL" id="FNKM01000002">
    <property type="protein sequence ID" value="SDR44016.1"/>
    <property type="molecule type" value="Genomic_DNA"/>
</dbReference>
<protein>
    <submittedName>
        <fullName evidence="2">Uncharacterized protein</fullName>
    </submittedName>
</protein>
<reference evidence="1 3" key="1">
    <citation type="submission" date="2016-10" db="EMBL/GenBank/DDBJ databases">
        <authorList>
            <person name="Varghese N."/>
            <person name="Submissions S."/>
        </authorList>
    </citation>
    <scope>NUCLEOTIDE SEQUENCE [LARGE SCALE GENOMIC DNA]</scope>
    <source>
        <strain evidence="1 3">BS2976</strain>
    </source>
</reference>
<name>A0A1H1J344_9PSED</name>
<organism evidence="2 4">
    <name type="scientific">Pseudomonas grimontii</name>
    <dbReference type="NCBI Taxonomy" id="129847"/>
    <lineage>
        <taxon>Bacteria</taxon>
        <taxon>Pseudomonadati</taxon>
        <taxon>Pseudomonadota</taxon>
        <taxon>Gammaproteobacteria</taxon>
        <taxon>Pseudomonadales</taxon>
        <taxon>Pseudomonadaceae</taxon>
        <taxon>Pseudomonas</taxon>
    </lineage>
</organism>
<proteinExistence type="predicted"/>
<dbReference type="EMBL" id="VFES01000001">
    <property type="protein sequence ID" value="TWR69807.1"/>
    <property type="molecule type" value="Genomic_DNA"/>
</dbReference>
<dbReference type="RefSeq" id="WP_090409660.1">
    <property type="nucleotide sequence ID" value="NZ_FNKM01000002.1"/>
</dbReference>
<evidence type="ECO:0000313" key="2">
    <source>
        <dbReference type="EMBL" id="TWR69807.1"/>
    </source>
</evidence>
<accession>A0A1H1J344</accession>
<comment type="caution">
    <text evidence="2">The sequence shown here is derived from an EMBL/GenBank/DDBJ whole genome shotgun (WGS) entry which is preliminary data.</text>
</comment>